<proteinExistence type="inferred from homology"/>
<evidence type="ECO:0008006" key="17">
    <source>
        <dbReference type="Google" id="ProtNLM"/>
    </source>
</evidence>
<evidence type="ECO:0000256" key="4">
    <source>
        <dbReference type="ARBA" id="ARBA00022729"/>
    </source>
</evidence>
<dbReference type="InterPro" id="IPR046450">
    <property type="entry name" value="PA_dom_sf"/>
</dbReference>
<dbReference type="InterPro" id="IPR010435">
    <property type="entry name" value="C5a/SBT2-like_Fn3"/>
</dbReference>
<dbReference type="Gene3D" id="3.40.50.200">
    <property type="entry name" value="Peptidase S8/S53 domain"/>
    <property type="match status" value="1"/>
</dbReference>
<evidence type="ECO:0000256" key="7">
    <source>
        <dbReference type="ARBA" id="ARBA00022825"/>
    </source>
</evidence>
<dbReference type="GO" id="GO:0006508">
    <property type="term" value="P:proteolysis"/>
    <property type="evidence" value="ECO:0007669"/>
    <property type="project" value="UniProtKB-KW"/>
</dbReference>
<dbReference type="InterPro" id="IPR034216">
    <property type="entry name" value="C5a_Peptidase"/>
</dbReference>
<comment type="similarity">
    <text evidence="1 9 10">Belongs to the peptidase S8 family.</text>
</comment>
<keyword evidence="4" id="KW-0732">Signal</keyword>
<dbReference type="PROSITE" id="PS51892">
    <property type="entry name" value="SUBTILASE"/>
    <property type="match status" value="1"/>
</dbReference>
<dbReference type="InterPro" id="IPR023828">
    <property type="entry name" value="Peptidase_S8_Ser-AS"/>
</dbReference>
<keyword evidence="5" id="KW-0677">Repeat</keyword>
<evidence type="ECO:0000256" key="3">
    <source>
        <dbReference type="ARBA" id="ARBA00022670"/>
    </source>
</evidence>
<keyword evidence="11" id="KW-0812">Transmembrane</keyword>
<evidence type="ECO:0000256" key="8">
    <source>
        <dbReference type="PIRSR" id="PIRSR615500-1"/>
    </source>
</evidence>
<evidence type="ECO:0000259" key="12">
    <source>
        <dbReference type="Pfam" id="PF00082"/>
    </source>
</evidence>
<evidence type="ECO:0000256" key="11">
    <source>
        <dbReference type="SAM" id="Phobius"/>
    </source>
</evidence>
<evidence type="ECO:0000256" key="5">
    <source>
        <dbReference type="ARBA" id="ARBA00022737"/>
    </source>
</evidence>
<dbReference type="GO" id="GO:0016020">
    <property type="term" value="C:membrane"/>
    <property type="evidence" value="ECO:0007669"/>
    <property type="project" value="InterPro"/>
</dbReference>
<evidence type="ECO:0000256" key="10">
    <source>
        <dbReference type="RuleBase" id="RU003355"/>
    </source>
</evidence>
<dbReference type="RefSeq" id="WP_258547495.1">
    <property type="nucleotide sequence ID" value="NZ_LEPB01000004.1"/>
</dbReference>
<dbReference type="PROSITE" id="PS00138">
    <property type="entry name" value="SUBTILASE_SER"/>
    <property type="match status" value="1"/>
</dbReference>
<dbReference type="Pfam" id="PF06280">
    <property type="entry name" value="fn3_5"/>
    <property type="match status" value="1"/>
</dbReference>
<protein>
    <recommendedName>
        <fullName evidence="17">Lactocepin</fullName>
    </recommendedName>
</protein>
<dbReference type="Proteomes" id="UP000252797">
    <property type="component" value="Unassembled WGS sequence"/>
</dbReference>
<dbReference type="Gene3D" id="3.50.30.30">
    <property type="match status" value="1"/>
</dbReference>
<sequence>MKKRNWRGKAYWIGTIGTTILLSPLFLSVYSSVADATEIPAETTNLVEDKQDLKDYISKKKAIDSELIKKAALAQLKAQGYYDENEKDVKATDKVRVMIRLKEKAAVEKSKKSIDTPESIEKVQEASEKVIAKQETIQEKVEEIAKTKVIREFGLLINGFSMDVNYGDIEKLEGIEGVESVSVIKAYTPQDASANKMADIEKAWNDYNLKGENTVISIIDSGMDPSHQDLKLSKDTGVQLEKQEADQKIKNLGYGKYFSAKVPFGHNYADESEDVVDQSSVMHGQHVAGIAAANGVVKGVAPEAQLLAMKVFSNNDSQSCMSDDIIAAIEDSVVLGADVINMSLGSDAGNSDASDPEQLAIQAASDAGVLCVIAAGNAATSGTISGAATDILGTDDQSMISSPAVVSSALSVASAENTTATLPLFHVEGIQFNGYASYNGDLQPYMIAPTADYSDLKNKHELIDVGSASKEEISRLDAKNKIALIHGDTTNHSEKVANVKKAGAVAAVIYEDAQYAPNLTDLSYPTICVFTREGTQLLSAMKQQKQFTFDFREEVIPNNQAGKMSTFSSWGPTPTLEFKPEITAPGGNIYSLANDNSYQSMNGTSMASPFVAGAEALIYQSVKNSQLNIPRKDMPQFAKNTLMNTAIPLIDHDHVNLIYSPRQQGAGLLNVGAALENTVSATDASDHDAAFALKEITEQTNFKVTLTNYGNDTKSYVFNDYGGVYTQDIEKISLELYDSKINGASLTTANQKIEVPAKASIEVTVTLQLPATFDRQQFVEGYVGFSGDNTPDLVLPYMGYYGDYDAELITSPPYNQPGGKNIPTRAGFLVDVNSRNILGVKNSDVDPDSVAISPNGDGHYDSAFPYLYFYRNYAYAKYEIVDVNDHVIQKVYEERNQRKDFFNPDNGKWSVHEVKNGEWDGKIYDTKTGKMNTVPDGQYRYKITTETASGQGEQLTYYPLKVDTLPPIIHGVSIAGGQDLLVEFEDNGSGVNNLLYFEINGKRYRGTLSPVSGQQNVYVLPGVGQLLLNGKNFIRIEVSDNALNTTIDPGKYYDGQTGQVINGAVGVLKLLNLTDNSVITSDSYSYDKVNKLYNIKGTYLPNTELFANGIKTVTGTTGAFSVAIPAVAQNTVVFSEDATGKKILGTYHFTFVDQAPTLEIEGVDASGKAIVHSENYHLKGKTNGVKVSVENQSAKKSVDLTSSLTSNGEFDGDIPLVFGENKLLVSSYNSNDEVTESTVVITTVDTTSYTGDLVEFEQLDGGAIIANKTSNYYNVQTKELQISGKLKYPVTDFRLNDEKINYDPDTLAFSYVMKNMDNGKHALKIYAQDNRLNDGRPVMNYSCPIVIDSTLPSLILPNLTVDSQGNYFAYTNQNPYAVRAEVNDSLAGYRLYINLNNAYSDGNRGVYNEKYYAGRKATTVDYPIDIEDGLNQVEFDLVDTLNNHVSTIVTVDYHHVMLATPVIQSNQTVANQVVTLHVDERTDAELYYSIDGNTWSKVKDDVAIAENKTVYYKYKDKYGNESAVAKYEVKAIRKEVASGPSIQLERGQNAIKVTLGYEKQLSKEEAAVHQLSYSMDKGKTWQKYTQPFEVTKDTELYVRTEDQAGNTSDVVKEQLSLTENKVAETVVKTATKNTPENESKPQLEAVKTMAANQPLKVETSPIEQKQKNQERVSNLEAADLLTENLSGSPKKQLQLANKVGDQLLSKENKVFPTTNDRSEIALLIIGLLICASGVGIVFMRVKKGKTR</sequence>
<keyword evidence="6 9" id="KW-0378">Hydrolase</keyword>
<feature type="domain" description="PA" evidence="13">
    <location>
        <begin position="468"/>
        <end position="536"/>
    </location>
</feature>
<comment type="caution">
    <text evidence="15">The sequence shown here is derived from an EMBL/GenBank/DDBJ whole genome shotgun (WGS) entry which is preliminary data.</text>
</comment>
<dbReference type="InterPro" id="IPR000209">
    <property type="entry name" value="Peptidase_S8/S53_dom"/>
</dbReference>
<dbReference type="InterPro" id="IPR023827">
    <property type="entry name" value="Peptidase_S8_Asp-AS"/>
</dbReference>
<dbReference type="EMBL" id="LEPB01000004">
    <property type="protein sequence ID" value="RCA11312.1"/>
    <property type="molecule type" value="Genomic_DNA"/>
</dbReference>
<dbReference type="InterPro" id="IPR013783">
    <property type="entry name" value="Ig-like_fold"/>
</dbReference>
<evidence type="ECO:0000256" key="2">
    <source>
        <dbReference type="ARBA" id="ARBA00022525"/>
    </source>
</evidence>
<keyword evidence="2" id="KW-0964">Secreted</keyword>
<dbReference type="InterPro" id="IPR051048">
    <property type="entry name" value="Peptidase_S8/S53_subtilisin"/>
</dbReference>
<dbReference type="GO" id="GO:0004252">
    <property type="term" value="F:serine-type endopeptidase activity"/>
    <property type="evidence" value="ECO:0007669"/>
    <property type="project" value="UniProtKB-UniRule"/>
</dbReference>
<accession>A0A367CG06</accession>
<dbReference type="PANTHER" id="PTHR43399">
    <property type="entry name" value="SUBTILISIN-RELATED"/>
    <property type="match status" value="1"/>
</dbReference>
<dbReference type="PANTHER" id="PTHR43399:SF4">
    <property type="entry name" value="CELL WALL-ASSOCIATED PROTEASE"/>
    <property type="match status" value="1"/>
</dbReference>
<feature type="active site" description="Charge relay system" evidence="8 9">
    <location>
        <position position="220"/>
    </location>
</feature>
<dbReference type="Gene3D" id="2.60.40.1710">
    <property type="entry name" value="Subtilisin-like superfamily"/>
    <property type="match status" value="1"/>
</dbReference>
<evidence type="ECO:0000313" key="15">
    <source>
        <dbReference type="EMBL" id="RCA11312.1"/>
    </source>
</evidence>
<evidence type="ECO:0000313" key="16">
    <source>
        <dbReference type="Proteomes" id="UP000252797"/>
    </source>
</evidence>
<dbReference type="PROSITE" id="PS00136">
    <property type="entry name" value="SUBTILASE_ASP"/>
    <property type="match status" value="1"/>
</dbReference>
<feature type="active site" description="Charge relay system" evidence="8 9">
    <location>
        <position position="605"/>
    </location>
</feature>
<dbReference type="Gene3D" id="2.60.40.10">
    <property type="entry name" value="Immunoglobulins"/>
    <property type="match status" value="2"/>
</dbReference>
<evidence type="ECO:0000256" key="9">
    <source>
        <dbReference type="PROSITE-ProRule" id="PRU01240"/>
    </source>
</evidence>
<organism evidence="15 16">
    <name type="scientific">Enterococcus durans</name>
    <dbReference type="NCBI Taxonomy" id="53345"/>
    <lineage>
        <taxon>Bacteria</taxon>
        <taxon>Bacillati</taxon>
        <taxon>Bacillota</taxon>
        <taxon>Bacilli</taxon>
        <taxon>Lactobacillales</taxon>
        <taxon>Enterococcaceae</taxon>
        <taxon>Enterococcus</taxon>
    </lineage>
</organism>
<dbReference type="Pfam" id="PF00082">
    <property type="entry name" value="Peptidase_S8"/>
    <property type="match status" value="1"/>
</dbReference>
<keyword evidence="11" id="KW-0472">Membrane</keyword>
<feature type="active site" description="Charge relay system" evidence="8 9">
    <location>
        <position position="283"/>
    </location>
</feature>
<name>A0A367CG06_9ENTE</name>
<feature type="domain" description="Peptidase S8/S53" evidence="12">
    <location>
        <begin position="211"/>
        <end position="667"/>
    </location>
</feature>
<keyword evidence="3 9" id="KW-0645">Protease</keyword>
<dbReference type="SUPFAM" id="SSF52743">
    <property type="entry name" value="Subtilisin-like"/>
    <property type="match status" value="1"/>
</dbReference>
<gene>
    <name evidence="15" type="ORF">EA71_02067</name>
</gene>
<dbReference type="PRINTS" id="PR00723">
    <property type="entry name" value="SUBTILISIN"/>
</dbReference>
<keyword evidence="11" id="KW-1133">Transmembrane helix</keyword>
<dbReference type="Pfam" id="PF02225">
    <property type="entry name" value="PA"/>
    <property type="match status" value="1"/>
</dbReference>
<evidence type="ECO:0000256" key="6">
    <source>
        <dbReference type="ARBA" id="ARBA00022801"/>
    </source>
</evidence>
<evidence type="ECO:0000259" key="13">
    <source>
        <dbReference type="Pfam" id="PF02225"/>
    </source>
</evidence>
<evidence type="ECO:0000259" key="14">
    <source>
        <dbReference type="Pfam" id="PF06280"/>
    </source>
</evidence>
<feature type="domain" description="C5a peptidase/Subtilisin-like protease SBT2-like Fn3-like" evidence="14">
    <location>
        <begin position="692"/>
        <end position="798"/>
    </location>
</feature>
<dbReference type="SUPFAM" id="SSF52025">
    <property type="entry name" value="PA domain"/>
    <property type="match status" value="1"/>
</dbReference>
<dbReference type="CDD" id="cd07475">
    <property type="entry name" value="Peptidases_S8_C5a_Peptidase"/>
    <property type="match status" value="1"/>
</dbReference>
<dbReference type="InterPro" id="IPR003137">
    <property type="entry name" value="PA_domain"/>
</dbReference>
<evidence type="ECO:0000256" key="1">
    <source>
        <dbReference type="ARBA" id="ARBA00011073"/>
    </source>
</evidence>
<reference evidence="15 16" key="1">
    <citation type="submission" date="2015-06" db="EMBL/GenBank/DDBJ databases">
        <title>The Genome Sequence of Enterococcus durans 4EA1.</title>
        <authorList>
            <consortium name="The Broad Institute Genomics Platform"/>
            <consortium name="The Broad Institute Genome Sequencing Center for Infectious Disease"/>
            <person name="Earl A.M."/>
            <person name="Van Tyne D."/>
            <person name="Lebreton F."/>
            <person name="Saavedra J.T."/>
            <person name="Gilmore M.S."/>
            <person name="Manson Mcguire A."/>
            <person name="Clock S."/>
            <person name="Crupain M."/>
            <person name="Rangan U."/>
            <person name="Young S."/>
            <person name="Abouelleil A."/>
            <person name="Cao P."/>
            <person name="Chapman S.B."/>
            <person name="Griggs A."/>
            <person name="Priest M."/>
            <person name="Shea T."/>
            <person name="Wortman J."/>
            <person name="Nusbaum C."/>
            <person name="Birren B."/>
        </authorList>
    </citation>
    <scope>NUCLEOTIDE SEQUENCE [LARGE SCALE GENOMIC DNA]</scope>
    <source>
        <strain evidence="15 16">4EA1</strain>
    </source>
</reference>
<dbReference type="InterPro" id="IPR036852">
    <property type="entry name" value="Peptidase_S8/S53_dom_sf"/>
</dbReference>
<keyword evidence="7 9" id="KW-0720">Serine protease</keyword>
<feature type="transmembrane region" description="Helical" evidence="11">
    <location>
        <begin position="1720"/>
        <end position="1741"/>
    </location>
</feature>
<dbReference type="InterPro" id="IPR015500">
    <property type="entry name" value="Peptidase_S8_subtilisin-rel"/>
</dbReference>